<dbReference type="EMBL" id="ALQA01000080">
    <property type="protein sequence ID" value="EJZ05423.1"/>
    <property type="molecule type" value="Genomic_DNA"/>
</dbReference>
<dbReference type="eggNOG" id="ENOG502ZTVA">
    <property type="taxonomic scope" value="Bacteria"/>
</dbReference>
<keyword evidence="3" id="KW-1185">Reference proteome</keyword>
<dbReference type="HOGENOM" id="CLU_1439639_0_0_11"/>
<sequence length="188" mass="21043">MSADRTLAIEGKWEHLEPLHNEITEQIRERHAREKAAVKRAKEKLERRVFGLSPSAATDPARVVSFRDAQSRARQLEDRDDAEEIYQSALRSGYDIMATAVLERALVRGWSTIKEDWLERNAGTRDALDDLSALAKFSKNSLFNTLHYVPPTLNLPRAGRIPKVPNLHSGGKPQGVRPLPAGFGTGRP</sequence>
<reference evidence="2 3" key="1">
    <citation type="journal article" date="2012" name="J. Bacteriol.">
        <title>Complete Genome Sequence of Mycobacterium vaccae Type Strain ATCC 25954.</title>
        <authorList>
            <person name="Ho Y.S."/>
            <person name="Adroub S.A."/>
            <person name="Abadi M."/>
            <person name="Al Alwan B."/>
            <person name="Alkhateeb R."/>
            <person name="Gao G."/>
            <person name="Ragab A."/>
            <person name="Ali S."/>
            <person name="van Soolingen D."/>
            <person name="Bitter W."/>
            <person name="Pain A."/>
            <person name="Abdallah A.M."/>
        </authorList>
    </citation>
    <scope>NUCLEOTIDE SEQUENCE [LARGE SCALE GENOMIC DNA]</scope>
    <source>
        <strain evidence="2 3">ATCC 25954</strain>
    </source>
</reference>
<gene>
    <name evidence="2" type="ORF">MVAC_25330</name>
</gene>
<name>K0US65_MYCVA</name>
<dbReference type="Proteomes" id="UP000006072">
    <property type="component" value="Unassembled WGS sequence"/>
</dbReference>
<evidence type="ECO:0000313" key="2">
    <source>
        <dbReference type="EMBL" id="EJZ05423.1"/>
    </source>
</evidence>
<dbReference type="AlphaFoldDB" id="K0US65"/>
<comment type="caution">
    <text evidence="2">The sequence shown here is derived from an EMBL/GenBank/DDBJ whole genome shotgun (WGS) entry which is preliminary data.</text>
</comment>
<evidence type="ECO:0000313" key="3">
    <source>
        <dbReference type="Proteomes" id="UP000006072"/>
    </source>
</evidence>
<evidence type="ECO:0000256" key="1">
    <source>
        <dbReference type="SAM" id="MobiDB-lite"/>
    </source>
</evidence>
<protein>
    <submittedName>
        <fullName evidence="2">Uncharacterized protein</fullName>
    </submittedName>
</protein>
<dbReference type="PATRIC" id="fig|1194972.3.peg.5042"/>
<feature type="region of interest" description="Disordered" evidence="1">
    <location>
        <begin position="164"/>
        <end position="188"/>
    </location>
</feature>
<organism evidence="2 3">
    <name type="scientific">Mycolicibacterium vaccae ATCC 25954</name>
    <dbReference type="NCBI Taxonomy" id="1194972"/>
    <lineage>
        <taxon>Bacteria</taxon>
        <taxon>Bacillati</taxon>
        <taxon>Actinomycetota</taxon>
        <taxon>Actinomycetes</taxon>
        <taxon>Mycobacteriales</taxon>
        <taxon>Mycobacteriaceae</taxon>
        <taxon>Mycolicibacterium</taxon>
    </lineage>
</organism>
<accession>K0US65</accession>
<proteinExistence type="predicted"/>